<protein>
    <recommendedName>
        <fullName evidence="3">HD domain-containing protein</fullName>
    </recommendedName>
</protein>
<dbReference type="OrthoDB" id="9785181at2"/>
<dbReference type="AlphaFoldDB" id="A0A1I2KFS2"/>
<keyword evidence="2" id="KW-1185">Reference proteome</keyword>
<evidence type="ECO:0008006" key="3">
    <source>
        <dbReference type="Google" id="ProtNLM"/>
    </source>
</evidence>
<dbReference type="RefSeq" id="WP_091549639.1">
    <property type="nucleotide sequence ID" value="NZ_FONY01000103.1"/>
</dbReference>
<organism evidence="1 2">
    <name type="scientific">Thermoflexibacter ruber</name>
    <dbReference type="NCBI Taxonomy" id="1003"/>
    <lineage>
        <taxon>Bacteria</taxon>
        <taxon>Pseudomonadati</taxon>
        <taxon>Bacteroidota</taxon>
        <taxon>Cytophagia</taxon>
        <taxon>Cytophagales</taxon>
        <taxon>Thermoflexibacteraceae</taxon>
        <taxon>Thermoflexibacter</taxon>
    </lineage>
</organism>
<accession>A0A1I2KFS2</accession>
<name>A0A1I2KFS2_9BACT</name>
<dbReference type="STRING" id="1003.SAMN04488541_11032"/>
<dbReference type="Proteomes" id="UP000199513">
    <property type="component" value="Unassembled WGS sequence"/>
</dbReference>
<proteinExistence type="predicted"/>
<evidence type="ECO:0000313" key="2">
    <source>
        <dbReference type="Proteomes" id="UP000199513"/>
    </source>
</evidence>
<gene>
    <name evidence="1" type="ORF">SAMN04488541_11032</name>
</gene>
<evidence type="ECO:0000313" key="1">
    <source>
        <dbReference type="EMBL" id="SFF64077.1"/>
    </source>
</evidence>
<reference evidence="1 2" key="1">
    <citation type="submission" date="2016-10" db="EMBL/GenBank/DDBJ databases">
        <authorList>
            <person name="de Groot N.N."/>
        </authorList>
    </citation>
    <scope>NUCLEOTIDE SEQUENCE [LARGE SCALE GENOMIC DNA]</scope>
    <source>
        <strain>GEY</strain>
        <strain evidence="2">DSM 9560</strain>
    </source>
</reference>
<dbReference type="EMBL" id="FONY01000103">
    <property type="protein sequence ID" value="SFF64077.1"/>
    <property type="molecule type" value="Genomic_DNA"/>
</dbReference>
<sequence length="217" mass="25226">MQEILQKVPFEPQKLLNELKTSLNLSSIYEQKVRHYTLEKHTLLVMNGFEKYFSTTELPISKNLFRLMLALHDIGKPKAFNEGNKNNQYQYTVEMINSIRNNLPFQASEIDLIIVLVGTDVLGLYMQNLISIENAKQQIIKLAQQTNLPVSAFYKLMTVYYQCDIGSYTADAGGFAYLEHIFEYQNGSKVFDFNKQRLNFSHQFETKFVELEKTLLL</sequence>